<dbReference type="EMBL" id="GEDG01020704">
    <property type="protein sequence ID" value="JAP18909.1"/>
    <property type="molecule type" value="Transcribed_RNA"/>
</dbReference>
<proteinExistence type="predicted"/>
<evidence type="ECO:0000313" key="1">
    <source>
        <dbReference type="EMBL" id="JAP18909.1"/>
    </source>
</evidence>
<reference evidence="1" key="1">
    <citation type="submission" date="2015-12" db="EMBL/GenBank/DDBJ databases">
        <title>Gene expression during late stages of embryo sac development: a critical building block for successful pollen-pistil interactions.</title>
        <authorList>
            <person name="Liu Y."/>
            <person name="Joly V."/>
            <person name="Sabar M."/>
            <person name="Matton D.P."/>
        </authorList>
    </citation>
    <scope>NUCLEOTIDE SEQUENCE</scope>
</reference>
<organism evidence="1">
    <name type="scientific">Solanum chacoense</name>
    <name type="common">Chaco potato</name>
    <dbReference type="NCBI Taxonomy" id="4108"/>
    <lineage>
        <taxon>Eukaryota</taxon>
        <taxon>Viridiplantae</taxon>
        <taxon>Streptophyta</taxon>
        <taxon>Embryophyta</taxon>
        <taxon>Tracheophyta</taxon>
        <taxon>Spermatophyta</taxon>
        <taxon>Magnoliopsida</taxon>
        <taxon>eudicotyledons</taxon>
        <taxon>Gunneridae</taxon>
        <taxon>Pentapetalae</taxon>
        <taxon>asterids</taxon>
        <taxon>lamiids</taxon>
        <taxon>Solanales</taxon>
        <taxon>Solanaceae</taxon>
        <taxon>Solanoideae</taxon>
        <taxon>Solaneae</taxon>
        <taxon>Solanum</taxon>
    </lineage>
</organism>
<accession>A0A0V0HF59</accession>
<dbReference type="AlphaFoldDB" id="A0A0V0HF59"/>
<protein>
    <submittedName>
        <fullName evidence="1">Putative ovule protein</fullName>
    </submittedName>
</protein>
<sequence>MIILKQWRAPQAGKHQYKRYLEKRKERFKWKRKVETTSSASLDIYLSDRIGTRTPSDYASGADLCFTPHITATGSGPIQDNIQMNPTFSCDLNDRGDVVYNLLF</sequence>
<name>A0A0V0HF59_SOLCH</name>